<dbReference type="GO" id="GO:0032259">
    <property type="term" value="P:methylation"/>
    <property type="evidence" value="ECO:0007669"/>
    <property type="project" value="UniProtKB-KW"/>
</dbReference>
<keyword evidence="1" id="KW-0597">Phosphoprotein</keyword>
<dbReference type="Proteomes" id="UP001200145">
    <property type="component" value="Unassembled WGS sequence"/>
</dbReference>
<proteinExistence type="predicted"/>
<dbReference type="InterPro" id="IPR008854">
    <property type="entry name" value="TPMT"/>
</dbReference>
<protein>
    <submittedName>
        <fullName evidence="5">TPMT family class I SAM-dependent methyltransferase</fullName>
    </submittedName>
</protein>
<keyword evidence="6" id="KW-1185">Reference proteome</keyword>
<dbReference type="Pfam" id="PF05724">
    <property type="entry name" value="TPMT"/>
    <property type="match status" value="1"/>
</dbReference>
<dbReference type="Gene3D" id="3.40.50.150">
    <property type="entry name" value="Vaccinia Virus protein VP39"/>
    <property type="match status" value="1"/>
</dbReference>
<comment type="caution">
    <text evidence="5">The sequence shown here is derived from an EMBL/GenBank/DDBJ whole genome shotgun (WGS) entry which is preliminary data.</text>
</comment>
<sequence>MATILDSNYWNNRYRNAETGWDIGYASPPLTNYFDQLTDKNKRILIPGCGNAYEVAYLLEKGFQHITVIDIAPELTAVLAKKFAPHVGKELTIITGDFFEHQGVYDIIIEQTFFCALDPSLRSQYVDKMFSLLAPGGKLVGVLFNRAFEGGPPFGGSKEEYEQLFASTFSRRSMEPCYNSIPPRKDAELFIRMEK</sequence>
<dbReference type="RefSeq" id="WP_234865714.1">
    <property type="nucleotide sequence ID" value="NZ_JAKEVY010000002.1"/>
</dbReference>
<dbReference type="PANTHER" id="PTHR32183">
    <property type="match status" value="1"/>
</dbReference>
<evidence type="ECO:0000313" key="5">
    <source>
        <dbReference type="EMBL" id="MCF1714761.1"/>
    </source>
</evidence>
<keyword evidence="3" id="KW-0808">Transferase</keyword>
<dbReference type="PANTHER" id="PTHR32183:SF6">
    <property type="entry name" value="CYSTEINE SULFINATE DESULFINASE_CYSTEINE DESULFURASE AND RELATED ENZYMES"/>
    <property type="match status" value="1"/>
</dbReference>
<dbReference type="EMBL" id="JAKEVY010000002">
    <property type="protein sequence ID" value="MCF1714761.1"/>
    <property type="molecule type" value="Genomic_DNA"/>
</dbReference>
<evidence type="ECO:0000256" key="4">
    <source>
        <dbReference type="ARBA" id="ARBA00022691"/>
    </source>
</evidence>
<evidence type="ECO:0000256" key="2">
    <source>
        <dbReference type="ARBA" id="ARBA00022603"/>
    </source>
</evidence>
<accession>A0ABS9BJH7</accession>
<dbReference type="CDD" id="cd02440">
    <property type="entry name" value="AdoMet_MTases"/>
    <property type="match status" value="1"/>
</dbReference>
<evidence type="ECO:0000256" key="3">
    <source>
        <dbReference type="ARBA" id="ARBA00022679"/>
    </source>
</evidence>
<keyword evidence="2 5" id="KW-0489">Methyltransferase</keyword>
<dbReference type="PROSITE" id="PS51585">
    <property type="entry name" value="SAM_MT_TPMT"/>
    <property type="match status" value="1"/>
</dbReference>
<keyword evidence="4" id="KW-0949">S-adenosyl-L-methionine</keyword>
<dbReference type="SUPFAM" id="SSF53335">
    <property type="entry name" value="S-adenosyl-L-methionine-dependent methyltransferases"/>
    <property type="match status" value="1"/>
</dbReference>
<organism evidence="5 6">
    <name type="scientific">Flavihumibacter fluminis</name>
    <dbReference type="NCBI Taxonomy" id="2909236"/>
    <lineage>
        <taxon>Bacteria</taxon>
        <taxon>Pseudomonadati</taxon>
        <taxon>Bacteroidota</taxon>
        <taxon>Chitinophagia</taxon>
        <taxon>Chitinophagales</taxon>
        <taxon>Chitinophagaceae</taxon>
        <taxon>Flavihumibacter</taxon>
    </lineage>
</organism>
<evidence type="ECO:0000313" key="6">
    <source>
        <dbReference type="Proteomes" id="UP001200145"/>
    </source>
</evidence>
<name>A0ABS9BJH7_9BACT</name>
<dbReference type="GO" id="GO:0008168">
    <property type="term" value="F:methyltransferase activity"/>
    <property type="evidence" value="ECO:0007669"/>
    <property type="project" value="UniProtKB-KW"/>
</dbReference>
<gene>
    <name evidence="5" type="ORF">L0U88_09005</name>
</gene>
<reference evidence="5 6" key="1">
    <citation type="submission" date="2022-01" db="EMBL/GenBank/DDBJ databases">
        <title>Flavihumibacter sp. nov., isolated from sediment of a river.</title>
        <authorList>
            <person name="Liu H."/>
        </authorList>
    </citation>
    <scope>NUCLEOTIDE SEQUENCE [LARGE SCALE GENOMIC DNA]</scope>
    <source>
        <strain evidence="5 6">RY-1</strain>
    </source>
</reference>
<dbReference type="InterPro" id="IPR029063">
    <property type="entry name" value="SAM-dependent_MTases_sf"/>
</dbReference>
<evidence type="ECO:0000256" key="1">
    <source>
        <dbReference type="ARBA" id="ARBA00022553"/>
    </source>
</evidence>